<dbReference type="InterPro" id="IPR045919">
    <property type="entry name" value="DUF6338"/>
</dbReference>
<reference evidence="2" key="1">
    <citation type="journal article" date="2014" name="Int. J. Syst. Evol. Microbiol.">
        <title>Complete genome sequence of Corynebacterium casei LMG S-19264T (=DSM 44701T), isolated from a smear-ripened cheese.</title>
        <authorList>
            <consortium name="US DOE Joint Genome Institute (JGI-PGF)"/>
            <person name="Walter F."/>
            <person name="Albersmeier A."/>
            <person name="Kalinowski J."/>
            <person name="Ruckert C."/>
        </authorList>
    </citation>
    <scope>NUCLEOTIDE SEQUENCE</scope>
    <source>
        <strain evidence="2">CGMCC 4.7110</strain>
    </source>
</reference>
<dbReference type="AlphaFoldDB" id="A0A917XKM8"/>
<protein>
    <submittedName>
        <fullName evidence="2">Uncharacterized protein</fullName>
    </submittedName>
</protein>
<evidence type="ECO:0000256" key="1">
    <source>
        <dbReference type="SAM" id="Phobius"/>
    </source>
</evidence>
<feature type="transmembrane region" description="Helical" evidence="1">
    <location>
        <begin position="82"/>
        <end position="101"/>
    </location>
</feature>
<sequence>MSTFEMLAVTVVALLPGALYVFATERQTGIVRAGLADRTLRLTAVSALCHWALAPLTCWIVTDLWRTGRLTRQPVPWTLWWLPAPYLLLPLLLGTAVGVGFRRRRRWALVLYGRTPEPRAWDAFFSHAPSAWLRIRLKDTSAGNHGWILGVYGRDRHGRLDSRASGYPEAQDLYLADTVESDEQGRFVLGPDHRPKLRHTGLLVSWQEISHIEVIRGEPHAGP</sequence>
<dbReference type="EMBL" id="BMML01000020">
    <property type="protein sequence ID" value="GGN32335.1"/>
    <property type="molecule type" value="Genomic_DNA"/>
</dbReference>
<keyword evidence="1" id="KW-0472">Membrane</keyword>
<dbReference type="RefSeq" id="WP_189266969.1">
    <property type="nucleotide sequence ID" value="NZ_BMML01000020.1"/>
</dbReference>
<comment type="caution">
    <text evidence="2">The sequence shown here is derived from an EMBL/GenBank/DDBJ whole genome shotgun (WGS) entry which is preliminary data.</text>
</comment>
<keyword evidence="1" id="KW-1133">Transmembrane helix</keyword>
<evidence type="ECO:0000313" key="2">
    <source>
        <dbReference type="EMBL" id="GGN32335.1"/>
    </source>
</evidence>
<keyword evidence="3" id="KW-1185">Reference proteome</keyword>
<evidence type="ECO:0000313" key="3">
    <source>
        <dbReference type="Proteomes" id="UP000653411"/>
    </source>
</evidence>
<gene>
    <name evidence="2" type="ORF">GCM10011578_070890</name>
</gene>
<proteinExistence type="predicted"/>
<accession>A0A917XKM8</accession>
<dbReference type="Pfam" id="PF19865">
    <property type="entry name" value="DUF6338"/>
    <property type="match status" value="1"/>
</dbReference>
<feature type="transmembrane region" description="Helical" evidence="1">
    <location>
        <begin position="6"/>
        <end position="23"/>
    </location>
</feature>
<organism evidence="2 3">
    <name type="scientific">Streptomyces fuscichromogenes</name>
    <dbReference type="NCBI Taxonomy" id="1324013"/>
    <lineage>
        <taxon>Bacteria</taxon>
        <taxon>Bacillati</taxon>
        <taxon>Actinomycetota</taxon>
        <taxon>Actinomycetes</taxon>
        <taxon>Kitasatosporales</taxon>
        <taxon>Streptomycetaceae</taxon>
        <taxon>Streptomyces</taxon>
    </lineage>
</organism>
<keyword evidence="1" id="KW-0812">Transmembrane</keyword>
<dbReference type="Proteomes" id="UP000653411">
    <property type="component" value="Unassembled WGS sequence"/>
</dbReference>
<feature type="transmembrane region" description="Helical" evidence="1">
    <location>
        <begin position="44"/>
        <end position="62"/>
    </location>
</feature>
<name>A0A917XKM8_9ACTN</name>
<reference evidence="2" key="2">
    <citation type="submission" date="2020-09" db="EMBL/GenBank/DDBJ databases">
        <authorList>
            <person name="Sun Q."/>
            <person name="Zhou Y."/>
        </authorList>
    </citation>
    <scope>NUCLEOTIDE SEQUENCE</scope>
    <source>
        <strain evidence="2">CGMCC 4.7110</strain>
    </source>
</reference>